<organism evidence="1 2">
    <name type="scientific">Streptomyces phage Annadreamy</name>
    <dbReference type="NCBI Taxonomy" id="2250335"/>
    <lineage>
        <taxon>Viruses</taxon>
        <taxon>Duplodnaviria</taxon>
        <taxon>Heunggongvirae</taxon>
        <taxon>Uroviricota</taxon>
        <taxon>Caudoviricetes</taxon>
        <taxon>Stanwilliamsviridae</taxon>
        <taxon>Loccivirinae</taxon>
        <taxon>Annadreamyvirus</taxon>
        <taxon>Annadreamyvirus annadreamy</taxon>
    </lineage>
</organism>
<accession>A0A345GTH6</accession>
<dbReference type="KEGG" id="vg:55609298"/>
<dbReference type="Proteomes" id="UP000259354">
    <property type="component" value="Segment"/>
</dbReference>
<proteinExistence type="predicted"/>
<reference evidence="1 2" key="1">
    <citation type="submission" date="2018-06" db="EMBL/GenBank/DDBJ databases">
        <authorList>
            <person name="Moussa A."/>
            <person name="Couoh J.M."/>
            <person name="Harbem L."/>
            <person name="Okocha J.C."/>
            <person name="Taylor D."/>
            <person name="Teutsch A.B."/>
            <person name="Smith B.R."/>
            <person name="Suri N."/>
            <person name="Layton S.R."/>
            <person name="Kim T."/>
            <person name="Hughes L.E."/>
            <person name="Garlena R.A."/>
            <person name="Russell D.A."/>
            <person name="Pope W.H."/>
            <person name="Jacobs-Sera D."/>
            <person name="Hatfull G.F."/>
        </authorList>
    </citation>
    <scope>NUCLEOTIDE SEQUENCE [LARGE SCALE GENOMIC DNA]</scope>
</reference>
<gene>
    <name evidence="1" type="primary">156</name>
    <name evidence="1" type="ORF">SEA_ANNADREAMY_156</name>
</gene>
<sequence length="55" mass="6744">MIDPEDWFPEEVLDELEEVDASLYDILPEELIQYLEDAEDDRNHWDRYDEMPWNG</sequence>
<dbReference type="EMBL" id="MH536811">
    <property type="protein sequence ID" value="AXG66248.1"/>
    <property type="molecule type" value="Genomic_DNA"/>
</dbReference>
<evidence type="ECO:0000313" key="1">
    <source>
        <dbReference type="EMBL" id="AXG66248.1"/>
    </source>
</evidence>
<dbReference type="GeneID" id="55609298"/>
<keyword evidence="2" id="KW-1185">Reference proteome</keyword>
<protein>
    <submittedName>
        <fullName evidence="1">Uncharacterized protein</fullName>
    </submittedName>
</protein>
<evidence type="ECO:0000313" key="2">
    <source>
        <dbReference type="Proteomes" id="UP000259354"/>
    </source>
</evidence>
<name>A0A345GTH6_9CAUD</name>
<dbReference type="RefSeq" id="YP_009839097.1">
    <property type="nucleotide sequence ID" value="NC_048719.1"/>
</dbReference>